<organism evidence="3 4">
    <name type="scientific">Desulfocurvibacter africanus PCS</name>
    <dbReference type="NCBI Taxonomy" id="1262666"/>
    <lineage>
        <taxon>Bacteria</taxon>
        <taxon>Pseudomonadati</taxon>
        <taxon>Thermodesulfobacteriota</taxon>
        <taxon>Desulfovibrionia</taxon>
        <taxon>Desulfovibrionales</taxon>
        <taxon>Desulfovibrionaceae</taxon>
        <taxon>Desulfocurvibacter</taxon>
    </lineage>
</organism>
<gene>
    <name evidence="3" type="ORF">PCS_00230</name>
</gene>
<protein>
    <submittedName>
        <fullName evidence="3">Dinucleotide-utilizing enzyme possibly involved in molybdopterin or thiamin biosynthesis</fullName>
    </submittedName>
</protein>
<feature type="domain" description="THIF-type NAD/FAD binding fold" evidence="1">
    <location>
        <begin position="314"/>
        <end position="477"/>
    </location>
</feature>
<reference evidence="3 4" key="1">
    <citation type="journal article" date="2013" name="Genome Announc.">
        <title>Draft Genome Sequence for Desulfovibrio africanus Strain PCS.</title>
        <authorList>
            <person name="Brown S.D."/>
            <person name="Utturkar S.M."/>
            <person name="Arkin A.P."/>
            <person name="Deutschbauer A.M."/>
            <person name="Elias D.A."/>
            <person name="Hazen T.C."/>
            <person name="Chakraborty R."/>
        </authorList>
    </citation>
    <scope>NUCLEOTIDE SEQUENCE [LARGE SCALE GENOMIC DNA]</scope>
    <source>
        <strain evidence="3 4">PCS</strain>
    </source>
</reference>
<comment type="caution">
    <text evidence="3">The sequence shown here is derived from an EMBL/GenBank/DDBJ whole genome shotgun (WGS) entry which is preliminary data.</text>
</comment>
<dbReference type="InterPro" id="IPR035985">
    <property type="entry name" value="Ubiquitin-activating_enz"/>
</dbReference>
<dbReference type="CDD" id="cd01483">
    <property type="entry name" value="E1_enzyme_family"/>
    <property type="match status" value="1"/>
</dbReference>
<dbReference type="Pfam" id="PF00899">
    <property type="entry name" value="ThiF"/>
    <property type="match status" value="1"/>
</dbReference>
<dbReference type="Gene3D" id="3.40.50.720">
    <property type="entry name" value="NAD(P)-binding Rossmann-like Domain"/>
    <property type="match status" value="1"/>
</dbReference>
<dbReference type="InterPro" id="IPR032701">
    <property type="entry name" value="Prok-E2_B_dom"/>
</dbReference>
<dbReference type="PANTHER" id="PTHR43267">
    <property type="entry name" value="TRNA THREONYLCARBAMOYLADENOSINE DEHYDRATASE"/>
    <property type="match status" value="1"/>
</dbReference>
<dbReference type="InterPro" id="IPR045886">
    <property type="entry name" value="ThiF/MoeB/HesA"/>
</dbReference>
<evidence type="ECO:0000313" key="4">
    <source>
        <dbReference type="Proteomes" id="UP000011922"/>
    </source>
</evidence>
<evidence type="ECO:0000259" key="2">
    <source>
        <dbReference type="Pfam" id="PF14461"/>
    </source>
</evidence>
<dbReference type="GO" id="GO:0061504">
    <property type="term" value="P:cyclic threonylcarbamoyladenosine biosynthetic process"/>
    <property type="evidence" value="ECO:0007669"/>
    <property type="project" value="TreeGrafter"/>
</dbReference>
<dbReference type="SUPFAM" id="SSF69572">
    <property type="entry name" value="Activating enzymes of the ubiquitin-like proteins"/>
    <property type="match status" value="1"/>
</dbReference>
<dbReference type="GO" id="GO:0008641">
    <property type="term" value="F:ubiquitin-like modifier activating enzyme activity"/>
    <property type="evidence" value="ECO:0007669"/>
    <property type="project" value="InterPro"/>
</dbReference>
<dbReference type="GO" id="GO:0061503">
    <property type="term" value="F:tRNA threonylcarbamoyladenosine dehydratase"/>
    <property type="evidence" value="ECO:0007669"/>
    <property type="project" value="TreeGrafter"/>
</dbReference>
<name>M5PX95_DESAF</name>
<sequence length="577" mass="64067">MQAWWETCPERLEFEIQALERAGYKVERVDEAFEAGAGALRLSKGMGGLGQVQLEVLFPFFYPYFRFKIIAKNLQLAHHQNPFDKHLCLLSGEPEAWNTTDTVAQVLGEMLPKLLVAGASQDMDEATPLEVDQAEPFTAYYPFGQSSVLWDSDWTIPADMTKGRLRIGVREERRTATGQIDDFSAAVLEVMDMAGMRLAGLRPELADLHRRSEVEGYWVRMQSAIEEIRPLRLLEVLCKAYPNLERTARGGKRVIIGVLFPEEVRRREYGDGWIFLMVDPVGKRGKKGNHYYLLRPMRAGMSDLSARLPYFPHLQDKLVALVGLGCIGAPSAIEFARNGVGTLRLLDGDTVDAAVSGRWPLGVSCSGKSKTLAIKEFVEQHYPWTKIHTLSHPLGEVSVDWAQNKEDAARIEEFLDKADLVLDSSANLNLGHLLSDFCRRRGIPYMGLALTMGVWGGHVLRIEPASEGCWMCYRLMLEDGAIRPANSADDTTGRVQPRGCAAPTYTGSSFDAHEVIMAGVRMAISTLTAGAATQYPAIPWDAAVVNLRDENGAAIAPKWETYKVEQHPRCPCAKKAG</sequence>
<proteinExistence type="predicted"/>
<dbReference type="EMBL" id="AOSV01000003">
    <property type="protein sequence ID" value="EMG38600.1"/>
    <property type="molecule type" value="Genomic_DNA"/>
</dbReference>
<dbReference type="AlphaFoldDB" id="M5PX95"/>
<dbReference type="InterPro" id="IPR000594">
    <property type="entry name" value="ThiF_NAD_FAD-bd"/>
</dbReference>
<evidence type="ECO:0000259" key="1">
    <source>
        <dbReference type="Pfam" id="PF00899"/>
    </source>
</evidence>
<dbReference type="Pfam" id="PF14461">
    <property type="entry name" value="Prok-E2_B"/>
    <property type="match status" value="1"/>
</dbReference>
<dbReference type="Proteomes" id="UP000011922">
    <property type="component" value="Unassembled WGS sequence"/>
</dbReference>
<dbReference type="PANTHER" id="PTHR43267:SF1">
    <property type="entry name" value="TRNA THREONYLCARBAMOYLADENOSINE DEHYDRATASE"/>
    <property type="match status" value="1"/>
</dbReference>
<evidence type="ECO:0000313" key="3">
    <source>
        <dbReference type="EMBL" id="EMG38600.1"/>
    </source>
</evidence>
<dbReference type="RefSeq" id="WP_005983195.1">
    <property type="nucleotide sequence ID" value="NZ_AOSV01000003.1"/>
</dbReference>
<dbReference type="PATRIC" id="fig|1262666.3.peg.227"/>
<feature type="domain" description="Prokaryotic E2 family B" evidence="2">
    <location>
        <begin position="50"/>
        <end position="141"/>
    </location>
</feature>
<accession>M5PX95</accession>